<accession>A0AB72VD54</accession>
<sequence>MRRRWASRSESLGIGQRNAVEGAVFLIRQIDLIAGNAHDVQNLVEEWVVHGSIRNLFQRRLRVESNTQTRSGEHIDVISAITDSDSLVHLQARIRSELTEELSLRSAVNDLAGDVAGQLAINDFQSVGADIIQLQLLSQTFQHLDETTGNNSGLVTHAVQRTDRGARTRGQLNSGSDLIDHRRIQTSQRLHTLTQRLLEIELTAHRTLSNCRNFSFLARVSRQHLNDLTSDQRGITIEAHQTLRTTQQTRTLNRNIHIQLRGKSSKRLTHRFTTTRADIRHSHLQLQAGHRVIRNTTNGVNVGIVIRQGLTNAGNIQRINRITQHHNNMGRTRTGRLHSFLQLHHHGLSMHLEGVSQACGDGLDTLRCDTHKRRQVQKATEH</sequence>
<organism evidence="1">
    <name type="scientific">Corynebacterium glutamicum (strain R)</name>
    <dbReference type="NCBI Taxonomy" id="340322"/>
    <lineage>
        <taxon>Bacteria</taxon>
        <taxon>Bacillati</taxon>
        <taxon>Actinomycetota</taxon>
        <taxon>Actinomycetes</taxon>
        <taxon>Mycobacteriales</taxon>
        <taxon>Corynebacteriaceae</taxon>
        <taxon>Corynebacterium</taxon>
    </lineage>
</organism>
<dbReference type="AlphaFoldDB" id="A0AB72VD54"/>
<dbReference type="KEGG" id="cgt:cgR_2430"/>
<protein>
    <submittedName>
        <fullName evidence="1">Uncharacterized protein</fullName>
    </submittedName>
</protein>
<dbReference type="EMBL" id="AP009044">
    <property type="protein sequence ID" value="BAF55438.1"/>
    <property type="molecule type" value="Genomic_DNA"/>
</dbReference>
<gene>
    <name evidence="1" type="ordered locus">cgR_2430</name>
</gene>
<proteinExistence type="predicted"/>
<name>A0AB72VD54_CORGB</name>
<reference evidence="1" key="1">
    <citation type="journal article" date="2007" name="Microbiology">
        <title>Comparative analysis of the Corynebacterium glutamicum group and complete genome sequence of strain R.</title>
        <authorList>
            <person name="Yukawa H."/>
            <person name="Omumasaba C.A."/>
            <person name="Nonaka H."/>
            <person name="Kos P."/>
            <person name="Okai N."/>
            <person name="Suzuki N."/>
            <person name="Suda M."/>
            <person name="Tsuge Y."/>
            <person name="Watanabe J."/>
            <person name="Ikeda Y."/>
            <person name="Vertes A.A."/>
            <person name="Inui M."/>
        </authorList>
    </citation>
    <scope>NUCLEOTIDE SEQUENCE</scope>
    <source>
        <strain evidence="1">R</strain>
    </source>
</reference>
<dbReference type="Proteomes" id="UP000006698">
    <property type="component" value="Chromosome"/>
</dbReference>
<evidence type="ECO:0000313" key="1">
    <source>
        <dbReference type="EMBL" id="BAF55438.1"/>
    </source>
</evidence>